<dbReference type="InterPro" id="IPR025110">
    <property type="entry name" value="AMP-bd_C"/>
</dbReference>
<keyword evidence="2" id="KW-0596">Phosphopantetheine</keyword>
<dbReference type="Gene3D" id="3.40.50.980">
    <property type="match status" value="2"/>
</dbReference>
<feature type="compositionally biased region" description="Basic residues" evidence="4">
    <location>
        <begin position="1141"/>
        <end position="1151"/>
    </location>
</feature>
<name>A0ABT3B6I4_9CYAN</name>
<keyword evidence="3" id="KW-0597">Phosphoprotein</keyword>
<dbReference type="SUPFAM" id="SSF52777">
    <property type="entry name" value="CoA-dependent acyltransferases"/>
    <property type="match status" value="2"/>
</dbReference>
<dbReference type="InterPro" id="IPR001242">
    <property type="entry name" value="Condensation_dom"/>
</dbReference>
<reference evidence="6 7" key="1">
    <citation type="submission" date="2022-10" db="EMBL/GenBank/DDBJ databases">
        <title>Identification of biosynthetic pathway for the production of the potent trypsin inhibitor radiosumin.</title>
        <authorList>
            <person name="Fewer D.P."/>
            <person name="Delbaje E."/>
            <person name="Ouyang X."/>
            <person name="Agostino P.D."/>
            <person name="Wahlsten M."/>
            <person name="Jokela J."/>
            <person name="Permi P."/>
            <person name="Haapaniemi E."/>
            <person name="Koistinen H."/>
        </authorList>
    </citation>
    <scope>NUCLEOTIDE SEQUENCE [LARGE SCALE GENOMIC DNA]</scope>
    <source>
        <strain evidence="6 7">NIES-515</strain>
    </source>
</reference>
<dbReference type="EMBL" id="JAOWRF010000371">
    <property type="protein sequence ID" value="MCV3216971.1"/>
    <property type="molecule type" value="Genomic_DNA"/>
</dbReference>
<feature type="domain" description="Carrier" evidence="5">
    <location>
        <begin position="1036"/>
        <end position="1111"/>
    </location>
</feature>
<dbReference type="InterPro" id="IPR000873">
    <property type="entry name" value="AMP-dep_synth/lig_dom"/>
</dbReference>
<dbReference type="Pfam" id="PF00668">
    <property type="entry name" value="Condensation"/>
    <property type="match status" value="1"/>
</dbReference>
<dbReference type="PROSITE" id="PS00455">
    <property type="entry name" value="AMP_BINDING"/>
    <property type="match status" value="1"/>
</dbReference>
<dbReference type="InterPro" id="IPR045851">
    <property type="entry name" value="AMP-bd_C_sf"/>
</dbReference>
<dbReference type="PROSITE" id="PS50075">
    <property type="entry name" value="CARRIER"/>
    <property type="match status" value="1"/>
</dbReference>
<proteinExistence type="predicted"/>
<comment type="cofactor">
    <cofactor evidence="1">
        <name>pantetheine 4'-phosphate</name>
        <dbReference type="ChEBI" id="CHEBI:47942"/>
    </cofactor>
</comment>
<dbReference type="Gene3D" id="3.30.300.30">
    <property type="match status" value="1"/>
</dbReference>
<organism evidence="6 7">
    <name type="scientific">Plectonema radiosum NIES-515</name>
    <dbReference type="NCBI Taxonomy" id="2986073"/>
    <lineage>
        <taxon>Bacteria</taxon>
        <taxon>Bacillati</taxon>
        <taxon>Cyanobacteriota</taxon>
        <taxon>Cyanophyceae</taxon>
        <taxon>Oscillatoriophycideae</taxon>
        <taxon>Oscillatoriales</taxon>
        <taxon>Microcoleaceae</taxon>
        <taxon>Plectonema</taxon>
    </lineage>
</organism>
<dbReference type="InterPro" id="IPR020806">
    <property type="entry name" value="PKS_PP-bd"/>
</dbReference>
<evidence type="ECO:0000256" key="4">
    <source>
        <dbReference type="SAM" id="MobiDB-lite"/>
    </source>
</evidence>
<dbReference type="PANTHER" id="PTHR45527:SF1">
    <property type="entry name" value="FATTY ACID SYNTHASE"/>
    <property type="match status" value="1"/>
</dbReference>
<dbReference type="CDD" id="cd17646">
    <property type="entry name" value="A_NRPS_AB3403-like"/>
    <property type="match status" value="1"/>
</dbReference>
<dbReference type="InterPro" id="IPR041464">
    <property type="entry name" value="TubC_N"/>
</dbReference>
<dbReference type="InterPro" id="IPR020845">
    <property type="entry name" value="AMP-binding_CS"/>
</dbReference>
<dbReference type="Pfam" id="PF13193">
    <property type="entry name" value="AMP-binding_C"/>
    <property type="match status" value="1"/>
</dbReference>
<evidence type="ECO:0000259" key="5">
    <source>
        <dbReference type="PROSITE" id="PS50075"/>
    </source>
</evidence>
<dbReference type="RefSeq" id="WP_263748660.1">
    <property type="nucleotide sequence ID" value="NZ_JAOWRF010000371.1"/>
</dbReference>
<gene>
    <name evidence="6" type="ORF">OGM63_26280</name>
</gene>
<dbReference type="Gene3D" id="2.30.38.10">
    <property type="entry name" value="Luciferase, Domain 3"/>
    <property type="match status" value="1"/>
</dbReference>
<dbReference type="Gene3D" id="3.30.559.10">
    <property type="entry name" value="Chloramphenicol acetyltransferase-like domain"/>
    <property type="match status" value="1"/>
</dbReference>
<evidence type="ECO:0000313" key="7">
    <source>
        <dbReference type="Proteomes" id="UP001526143"/>
    </source>
</evidence>
<dbReference type="InterPro" id="IPR023213">
    <property type="entry name" value="CAT-like_dom_sf"/>
</dbReference>
<dbReference type="Pfam" id="PF00501">
    <property type="entry name" value="AMP-binding"/>
    <property type="match status" value="1"/>
</dbReference>
<feature type="region of interest" description="Disordered" evidence="4">
    <location>
        <begin position="1115"/>
        <end position="1151"/>
    </location>
</feature>
<sequence length="1151" mass="130225">MTKSYIEQLVLKLYTQKVLLWVENGSLRYKAPKGALTPALREEIVAHKAELLALLEQSSTNALSPPIQPITREGQLPLSFAQQRLWFLNQFEGSNSTYNIPIAWELSGFLNRSALAQSLTEIVRRHESLRTNLVAVEGHPVQVIHPPQEVTISVIDLQTLPEAEKRSSVQRLALQEAEYRFNLADGVLLRVALLQLAETAHVLMLTMHHIISDGWSLGVLIEELSVLYNAFIKVQPSPLPPLPIQYVDFAHWQRNQRTMLDNQLVYWKKQLTGAPPLLQLPTDHPRLPVQSFRGAQYKFELPSTLNKGLRFLSRETESTLFMLLYTAFAILLYRYSGQEDILVGTPIANRHRRELEPLIGFFVNTLVLRADLSDNPTFRALLAQVRQTTLEAYNHQDLPFELLVETLKPERNLSHSPLVQVVFSLQSTSKYHLNLPELMVTPLEVARSVSKFELSLLMEEGEQGITGEFEYDVDLFETDTIERMTMHFQTLLAGIIANPDHPIGTLPLLTEAEQHQLLVEWNDTLSQYPVDKCIHQLFEEQVEHTPDAIAVVYEDQQLTYSELNDRANQLAHYLRTIGVELEVLVGICVDRSLEMIVGLLGILKAGGTYVPLDPTYPSERLAFMLADARVRVLLTQQRLVEGLAEHQAVVVLDTDWNVIAQQSKENPASGVKPENLIYMIYTSGSTGKPKGAMNTHAGIKNRLLWMQDAYQFTAADRFLQKTPFSFDVSVWELFCPLIAGARLVVARPGGHQDSNYLVNLIAQQQITTVHFVPSMLQVFLQEQGLEACSCLRQVMCSGEALPFELQERFFASLDAQLHNLYGPTEASIDVTFWACRSQSNQRIVPIGRPIANTQIYILDSNLQPVPIGIPGELHIGGVGVARGYLNRPELTAEKFIPNPFTNDPHVRMYKTGDLVCYLSDGNIKYLGRIDNQVKIRGFRIELGEIENLLSQHTAIREVVVVVREEVTGPQIVAYFVASPISSHDLRVYLTEKLPDYMIPSAFVKLDSLPLNPNGKVDQRALPKPTVRSQLEATYMMPQTDIERQITAVWQDVLKVEHIGIHDNFFELGGHSLLIVQVHNSLQEIFKQKLAVTELFKYSTVYSLAKHLSELKNEAQESQPALIPQDRVERRKATQANVSQRKQLRQKSRNDL</sequence>
<dbReference type="InterPro" id="IPR010071">
    <property type="entry name" value="AA_adenyl_dom"/>
</dbReference>
<dbReference type="Pfam" id="PF00550">
    <property type="entry name" value="PP-binding"/>
    <property type="match status" value="1"/>
</dbReference>
<dbReference type="Gene3D" id="1.10.1200.10">
    <property type="entry name" value="ACP-like"/>
    <property type="match status" value="1"/>
</dbReference>
<dbReference type="Gene3D" id="1.10.10.1830">
    <property type="entry name" value="Non-ribosomal peptide synthase, adenylation domain"/>
    <property type="match status" value="1"/>
</dbReference>
<dbReference type="SMART" id="SM00823">
    <property type="entry name" value="PKS_PP"/>
    <property type="match status" value="1"/>
</dbReference>
<dbReference type="Proteomes" id="UP001526143">
    <property type="component" value="Unassembled WGS sequence"/>
</dbReference>
<keyword evidence="7" id="KW-1185">Reference proteome</keyword>
<protein>
    <submittedName>
        <fullName evidence="6">Amino acid adenylation domain-containing protein</fullName>
    </submittedName>
</protein>
<dbReference type="CDD" id="cd19531">
    <property type="entry name" value="LCL_NRPS-like"/>
    <property type="match status" value="1"/>
</dbReference>
<dbReference type="InterPro" id="IPR009081">
    <property type="entry name" value="PP-bd_ACP"/>
</dbReference>
<dbReference type="InterPro" id="IPR036736">
    <property type="entry name" value="ACP-like_sf"/>
</dbReference>
<dbReference type="InterPro" id="IPR044894">
    <property type="entry name" value="TubC_N_sf"/>
</dbReference>
<comment type="caution">
    <text evidence="6">The sequence shown here is derived from an EMBL/GenBank/DDBJ whole genome shotgun (WGS) entry which is preliminary data.</text>
</comment>
<evidence type="ECO:0000313" key="6">
    <source>
        <dbReference type="EMBL" id="MCV3216971.1"/>
    </source>
</evidence>
<dbReference type="SUPFAM" id="SSF47336">
    <property type="entry name" value="ACP-like"/>
    <property type="match status" value="1"/>
</dbReference>
<dbReference type="NCBIfam" id="TIGR01733">
    <property type="entry name" value="AA-adenyl-dom"/>
    <property type="match status" value="1"/>
</dbReference>
<dbReference type="Pfam" id="PF18563">
    <property type="entry name" value="TubC_N"/>
    <property type="match status" value="1"/>
</dbReference>
<evidence type="ECO:0000256" key="2">
    <source>
        <dbReference type="ARBA" id="ARBA00022450"/>
    </source>
</evidence>
<dbReference type="PANTHER" id="PTHR45527">
    <property type="entry name" value="NONRIBOSOMAL PEPTIDE SYNTHETASE"/>
    <property type="match status" value="1"/>
</dbReference>
<dbReference type="SUPFAM" id="SSF56801">
    <property type="entry name" value="Acetyl-CoA synthetase-like"/>
    <property type="match status" value="1"/>
</dbReference>
<evidence type="ECO:0000256" key="1">
    <source>
        <dbReference type="ARBA" id="ARBA00001957"/>
    </source>
</evidence>
<accession>A0ABT3B6I4</accession>
<evidence type="ECO:0000256" key="3">
    <source>
        <dbReference type="ARBA" id="ARBA00022553"/>
    </source>
</evidence>
<dbReference type="Gene3D" id="3.30.559.30">
    <property type="entry name" value="Nonribosomal peptide synthetase, condensation domain"/>
    <property type="match status" value="1"/>
</dbReference>